<protein>
    <recommendedName>
        <fullName evidence="1">Integrase catalytic domain-containing protein</fullName>
    </recommendedName>
</protein>
<dbReference type="InterPro" id="IPR015378">
    <property type="entry name" value="Transposase-like_Mu_C"/>
</dbReference>
<evidence type="ECO:0000259" key="1">
    <source>
        <dbReference type="PROSITE" id="PS50994"/>
    </source>
</evidence>
<dbReference type="AlphaFoldDB" id="A0A1Y4LVE4"/>
<name>A0A1Y4LVE4_9FIRM</name>
<dbReference type="GO" id="GO:0003676">
    <property type="term" value="F:nucleic acid binding"/>
    <property type="evidence" value="ECO:0007669"/>
    <property type="project" value="InterPro"/>
</dbReference>
<dbReference type="Pfam" id="PF13565">
    <property type="entry name" value="HTH_32"/>
    <property type="match status" value="1"/>
</dbReference>
<dbReference type="EMBL" id="NFKM01000009">
    <property type="protein sequence ID" value="OUP60603.1"/>
    <property type="molecule type" value="Genomic_DNA"/>
</dbReference>
<dbReference type="Proteomes" id="UP000195447">
    <property type="component" value="Unassembled WGS sequence"/>
</dbReference>
<evidence type="ECO:0000313" key="2">
    <source>
        <dbReference type="EMBL" id="OUP60603.1"/>
    </source>
</evidence>
<dbReference type="SUPFAM" id="SSF53098">
    <property type="entry name" value="Ribonuclease H-like"/>
    <property type="match status" value="1"/>
</dbReference>
<feature type="domain" description="Integrase catalytic" evidence="1">
    <location>
        <begin position="151"/>
        <end position="318"/>
    </location>
</feature>
<dbReference type="PROSITE" id="PS50994">
    <property type="entry name" value="INTEGRASE"/>
    <property type="match status" value="1"/>
</dbReference>
<dbReference type="Gene3D" id="3.30.420.10">
    <property type="entry name" value="Ribonuclease H-like superfamily/Ribonuclease H"/>
    <property type="match status" value="1"/>
</dbReference>
<dbReference type="SUPFAM" id="SSF46689">
    <property type="entry name" value="Homeodomain-like"/>
    <property type="match status" value="1"/>
</dbReference>
<reference evidence="3" key="1">
    <citation type="submission" date="2017-04" db="EMBL/GenBank/DDBJ databases">
        <title>Function of individual gut microbiota members based on whole genome sequencing of pure cultures obtained from chicken caecum.</title>
        <authorList>
            <person name="Medvecky M."/>
            <person name="Cejkova D."/>
            <person name="Polansky O."/>
            <person name="Karasova D."/>
            <person name="Kubasova T."/>
            <person name="Cizek A."/>
            <person name="Rychlik I."/>
        </authorList>
    </citation>
    <scope>NUCLEOTIDE SEQUENCE [LARGE SCALE GENOMIC DNA]</scope>
    <source>
        <strain evidence="3">An178</strain>
    </source>
</reference>
<dbReference type="InterPro" id="IPR009057">
    <property type="entry name" value="Homeodomain-like_sf"/>
</dbReference>
<evidence type="ECO:0000313" key="3">
    <source>
        <dbReference type="Proteomes" id="UP000195447"/>
    </source>
</evidence>
<organism evidence="2 3">
    <name type="scientific">Faecalitalea cylindroides</name>
    <dbReference type="NCBI Taxonomy" id="39483"/>
    <lineage>
        <taxon>Bacteria</taxon>
        <taxon>Bacillati</taxon>
        <taxon>Bacillota</taxon>
        <taxon>Erysipelotrichia</taxon>
        <taxon>Erysipelotrichales</taxon>
        <taxon>Erysipelotrichaceae</taxon>
        <taxon>Faecalitalea</taxon>
    </lineage>
</organism>
<keyword evidence="3" id="KW-1185">Reference proteome</keyword>
<dbReference type="InterPro" id="IPR001584">
    <property type="entry name" value="Integrase_cat-core"/>
</dbReference>
<dbReference type="PANTHER" id="PTHR35004">
    <property type="entry name" value="TRANSPOSASE RV3428C-RELATED"/>
    <property type="match status" value="1"/>
</dbReference>
<proteinExistence type="predicted"/>
<dbReference type="Pfam" id="PF09299">
    <property type="entry name" value="Mu-transpos_C"/>
    <property type="match status" value="1"/>
</dbReference>
<dbReference type="Pfam" id="PF00665">
    <property type="entry name" value="rve"/>
    <property type="match status" value="1"/>
</dbReference>
<dbReference type="InterPro" id="IPR012337">
    <property type="entry name" value="RNaseH-like_sf"/>
</dbReference>
<gene>
    <name evidence="2" type="ORF">B5F14_05700</name>
</gene>
<dbReference type="InterPro" id="IPR036397">
    <property type="entry name" value="RNaseH_sf"/>
</dbReference>
<accession>A0A1Y4LVE4</accession>
<dbReference type="PANTHER" id="PTHR35004:SF6">
    <property type="entry name" value="TRANSPOSASE"/>
    <property type="match status" value="1"/>
</dbReference>
<sequence>MKTDLEHEMALFKYNLIAPLINGTYTETSIKAYCVNVSMKTYILPDGSIKRFSHETIRWWFRRYKDMGFNGLYSKPRADNGKLRALSSEIQQIIIEKKKENFRKTATSIYNELIDEGLISSSEVSLSTVIRFVGKIKNKLNVVSGEDMRAFEMRYANDLWQIDTSHGPIISIDGKKYKTYLIAIIDDASRLIVGYGFYLADNAVNVQLTLKEAILKYGIPKRLYADNGAPYKNVQLSLICANLGISLLHAKAYHGNQKGKIERTFKTIKEGWMFNINYDDFHSLEMLEKSLAFFINQKNNTIHSILKKTPVDRFLEDADKLVRKDDRIISQAFMHTVERKVGNDALVRINGESYETSQNHIGKRVIIRYIPDMKHIYLQSSDGTLKEIYRVNRVENSQIKRQAPLFSQGKDE</sequence>
<comment type="caution">
    <text evidence="2">The sequence shown here is derived from an EMBL/GenBank/DDBJ whole genome shotgun (WGS) entry which is preliminary data.</text>
</comment>
<dbReference type="RefSeq" id="WP_087158616.1">
    <property type="nucleotide sequence ID" value="NZ_NFKM01000009.1"/>
</dbReference>
<dbReference type="GO" id="GO:0015074">
    <property type="term" value="P:DNA integration"/>
    <property type="evidence" value="ECO:0007669"/>
    <property type="project" value="InterPro"/>
</dbReference>